<name>A0ABQ9XYL9_9EUKA</name>
<dbReference type="PANTHER" id="PTHR15615">
    <property type="match status" value="1"/>
</dbReference>
<dbReference type="InterPro" id="IPR036915">
    <property type="entry name" value="Cyclin-like_sf"/>
</dbReference>
<dbReference type="Pfam" id="PF08613">
    <property type="entry name" value="Cyclin"/>
    <property type="match status" value="1"/>
</dbReference>
<evidence type="ECO:0000313" key="2">
    <source>
        <dbReference type="Proteomes" id="UP001281761"/>
    </source>
</evidence>
<dbReference type="InterPro" id="IPR013922">
    <property type="entry name" value="Cyclin_PHO80-like"/>
</dbReference>
<accession>A0ABQ9XYL9</accession>
<keyword evidence="2" id="KW-1185">Reference proteome</keyword>
<dbReference type="SUPFAM" id="SSF47954">
    <property type="entry name" value="Cyclin-like"/>
    <property type="match status" value="1"/>
</dbReference>
<dbReference type="Proteomes" id="UP001281761">
    <property type="component" value="Unassembled WGS sequence"/>
</dbReference>
<organism evidence="1 2">
    <name type="scientific">Blattamonas nauphoetae</name>
    <dbReference type="NCBI Taxonomy" id="2049346"/>
    <lineage>
        <taxon>Eukaryota</taxon>
        <taxon>Metamonada</taxon>
        <taxon>Preaxostyla</taxon>
        <taxon>Oxymonadida</taxon>
        <taxon>Blattamonas</taxon>
    </lineage>
</organism>
<dbReference type="EMBL" id="JARBJD010000054">
    <property type="protein sequence ID" value="KAK2956556.1"/>
    <property type="molecule type" value="Genomic_DNA"/>
</dbReference>
<gene>
    <name evidence="1" type="ORF">BLNAU_8396</name>
</gene>
<reference evidence="1 2" key="1">
    <citation type="journal article" date="2022" name="bioRxiv">
        <title>Genomics of Preaxostyla Flagellates Illuminates Evolutionary Transitions and the Path Towards Mitochondrial Loss.</title>
        <authorList>
            <person name="Novak L.V.F."/>
            <person name="Treitli S.C."/>
            <person name="Pyrih J."/>
            <person name="Halakuc P."/>
            <person name="Pipaliya S.V."/>
            <person name="Vacek V."/>
            <person name="Brzon O."/>
            <person name="Soukal P."/>
            <person name="Eme L."/>
            <person name="Dacks J.B."/>
            <person name="Karnkowska A."/>
            <person name="Elias M."/>
            <person name="Hampl V."/>
        </authorList>
    </citation>
    <scope>NUCLEOTIDE SEQUENCE [LARGE SCALE GENOMIC DNA]</scope>
    <source>
        <strain evidence="1">NAU3</strain>
        <tissue evidence="1">Gut</tissue>
    </source>
</reference>
<proteinExistence type="predicted"/>
<protein>
    <submittedName>
        <fullName evidence="1">Cyclin fold protein</fullName>
    </submittedName>
</protein>
<dbReference type="PANTHER" id="PTHR15615:SF108">
    <property type="entry name" value="PROTEIN CNPPD1"/>
    <property type="match status" value="1"/>
</dbReference>
<evidence type="ECO:0000313" key="1">
    <source>
        <dbReference type="EMBL" id="KAK2956556.1"/>
    </source>
</evidence>
<sequence length="294" mass="32443">MPPTQPAQPPACGVQLNRTVEGVSAAILGLLYSGSNSLSSFTAFHPSFSVFNNPKLIKTVKDNRKENSTLTFDEKAKLNPPITAHSQHPVPPFMTVYKHVYSLFRRAQVEPECLIASISYLSTLLSHCSPNSSSPLALTSLNWERLTFTLIMIASKAWDDVSCSSKSFATCSNGEISLAELGRMERLVLTVLDYTLYLTADDYRVLYYNLKKFWMNLVVDAKGHITPSPLNVVKELGIPEDWCPHLVFLCPTIPNDVSPPYASKIASIAPVPVLEAAGVSSQESHDNIARRHNH</sequence>
<comment type="caution">
    <text evidence="1">The sequence shown here is derived from an EMBL/GenBank/DDBJ whole genome shotgun (WGS) entry which is preliminary data.</text>
</comment>
<dbReference type="Gene3D" id="1.10.472.10">
    <property type="entry name" value="Cyclin-like"/>
    <property type="match status" value="1"/>
</dbReference>